<dbReference type="HOGENOM" id="CLU_1046419_0_0_1"/>
<reference evidence="1" key="1">
    <citation type="submission" date="2013-07" db="EMBL/GenBank/DDBJ databases">
        <title>The genome of an arbuscular mycorrhizal fungus provides insights into the evolution of the oldest plant symbiosis.</title>
        <authorList>
            <consortium name="DOE Joint Genome Institute"/>
            <person name="Tisserant E."/>
            <person name="Malbreil M."/>
            <person name="Kuo A."/>
            <person name="Kohler A."/>
            <person name="Symeonidi A."/>
            <person name="Balestrini R."/>
            <person name="Charron P."/>
            <person name="Duensing N."/>
            <person name="Frei-dit-Frey N."/>
            <person name="Gianinazzi-Pearson V."/>
            <person name="Gilbert B."/>
            <person name="Handa Y."/>
            <person name="Hijri M."/>
            <person name="Kaul R."/>
            <person name="Kawaguchi M."/>
            <person name="Krajinski F."/>
            <person name="Lammers P."/>
            <person name="Lapierre D."/>
            <person name="Masclaux F.G."/>
            <person name="Murat C."/>
            <person name="Morin E."/>
            <person name="Ndikumana S."/>
            <person name="Pagni M."/>
            <person name="Petitpierre D."/>
            <person name="Requena N."/>
            <person name="Rosikiewicz P."/>
            <person name="Riley R."/>
            <person name="Saito K."/>
            <person name="San Clemente H."/>
            <person name="Shapiro H."/>
            <person name="van Tuinen D."/>
            <person name="Becard G."/>
            <person name="Bonfante P."/>
            <person name="Paszkowski U."/>
            <person name="Shachar-Hill Y."/>
            <person name="Young J.P."/>
            <person name="Sanders I.R."/>
            <person name="Henrissat B."/>
            <person name="Rensing S.A."/>
            <person name="Grigoriev I.V."/>
            <person name="Corradi N."/>
            <person name="Roux C."/>
            <person name="Martin F."/>
        </authorList>
    </citation>
    <scope>NUCLEOTIDE SEQUENCE</scope>
    <source>
        <strain evidence="1">DAOM 197198</strain>
    </source>
</reference>
<evidence type="ECO:0000313" key="1">
    <source>
        <dbReference type="EMBL" id="ESA11485.1"/>
    </source>
</evidence>
<dbReference type="VEuPathDB" id="FungiDB:RhiirFUN_023136"/>
<name>U9TTS7_RHIID</name>
<proteinExistence type="predicted"/>
<protein>
    <submittedName>
        <fullName evidence="1">Uncharacterized protein</fullName>
    </submittedName>
</protein>
<dbReference type="AlphaFoldDB" id="U9TTS7"/>
<organism evidence="1">
    <name type="scientific">Rhizophagus irregularis (strain DAOM 181602 / DAOM 197198 / MUCL 43194)</name>
    <name type="common">Arbuscular mycorrhizal fungus</name>
    <name type="synonym">Glomus intraradices</name>
    <dbReference type="NCBI Taxonomy" id="747089"/>
    <lineage>
        <taxon>Eukaryota</taxon>
        <taxon>Fungi</taxon>
        <taxon>Fungi incertae sedis</taxon>
        <taxon>Mucoromycota</taxon>
        <taxon>Glomeromycotina</taxon>
        <taxon>Glomeromycetes</taxon>
        <taxon>Glomerales</taxon>
        <taxon>Glomeraceae</taxon>
        <taxon>Rhizophagus</taxon>
    </lineage>
</organism>
<dbReference type="EMBL" id="KI285941">
    <property type="protein sequence ID" value="ESA11485.1"/>
    <property type="molecule type" value="Genomic_DNA"/>
</dbReference>
<gene>
    <name evidence="1" type="ORF">GLOINDRAFT_96787</name>
</gene>
<accession>U9TTS7</accession>
<sequence>MNIWFKYKKGKPVEIFFKGNNVNALKKQIKSELKKLAERMLIDKKFATSYNKPIVVETVWLLVAATSDLLFFNLRHIKNQKGIQAGNLEWITPKKNAKYLKFYLTAFKISESCNLEYCNGKQILLYQYAVKQIFDNESFWRFPFLAKAQHIIGIKTLNYFQITEIMYLYYEKVFYNHDSDHEFMYEKLAVIQQNLTWIEFIGNIILLDSQDLFHQNLNSEVSSVPSTSQNPPNVRPTHIPYFVYWNGINLIYCKIDWNEHFILRCG</sequence>